<dbReference type="GO" id="GO:0005886">
    <property type="term" value="C:plasma membrane"/>
    <property type="evidence" value="ECO:0007669"/>
    <property type="project" value="UniProtKB-SubCell"/>
</dbReference>
<dbReference type="EMBL" id="AP024169">
    <property type="protein sequence ID" value="BCN31209.1"/>
    <property type="molecule type" value="Genomic_DNA"/>
</dbReference>
<organism evidence="9 10">
    <name type="scientific">Anaeromicropila herbilytica</name>
    <dbReference type="NCBI Taxonomy" id="2785025"/>
    <lineage>
        <taxon>Bacteria</taxon>
        <taxon>Bacillati</taxon>
        <taxon>Bacillota</taxon>
        <taxon>Clostridia</taxon>
        <taxon>Lachnospirales</taxon>
        <taxon>Lachnospiraceae</taxon>
        <taxon>Anaeromicropila</taxon>
    </lineage>
</organism>
<comment type="similarity">
    <text evidence="2">Belongs to the MreD family.</text>
</comment>
<keyword evidence="6 8" id="KW-1133">Transmembrane helix</keyword>
<evidence type="ECO:0000256" key="5">
    <source>
        <dbReference type="ARBA" id="ARBA00022960"/>
    </source>
</evidence>
<dbReference type="InterPro" id="IPR007227">
    <property type="entry name" value="Cell_shape_determining_MreD"/>
</dbReference>
<keyword evidence="10" id="KW-1185">Reference proteome</keyword>
<keyword evidence="7 8" id="KW-0472">Membrane</keyword>
<accession>A0A7R7ELV4</accession>
<evidence type="ECO:0000313" key="9">
    <source>
        <dbReference type="EMBL" id="BCN31209.1"/>
    </source>
</evidence>
<dbReference type="KEGG" id="ahb:bsdtb5_25040"/>
<keyword evidence="3" id="KW-1003">Cell membrane</keyword>
<evidence type="ECO:0000256" key="3">
    <source>
        <dbReference type="ARBA" id="ARBA00022475"/>
    </source>
</evidence>
<evidence type="ECO:0000256" key="2">
    <source>
        <dbReference type="ARBA" id="ARBA00007776"/>
    </source>
</evidence>
<evidence type="ECO:0000256" key="7">
    <source>
        <dbReference type="ARBA" id="ARBA00023136"/>
    </source>
</evidence>
<comment type="subcellular location">
    <subcellularLocation>
        <location evidence="1">Cell membrane</location>
        <topology evidence="1">Multi-pass membrane protein</topology>
    </subcellularLocation>
</comment>
<evidence type="ECO:0000256" key="8">
    <source>
        <dbReference type="SAM" id="Phobius"/>
    </source>
</evidence>
<dbReference type="RefSeq" id="WP_271712350.1">
    <property type="nucleotide sequence ID" value="NZ_AP024169.1"/>
</dbReference>
<dbReference type="Pfam" id="PF04093">
    <property type="entry name" value="MreD"/>
    <property type="match status" value="1"/>
</dbReference>
<feature type="transmembrane region" description="Helical" evidence="8">
    <location>
        <begin position="52"/>
        <end position="84"/>
    </location>
</feature>
<dbReference type="InterPro" id="IPR017225">
    <property type="entry name" value="Cell_shape_determin_MreD_prd"/>
</dbReference>
<evidence type="ECO:0000256" key="4">
    <source>
        <dbReference type="ARBA" id="ARBA00022692"/>
    </source>
</evidence>
<dbReference type="NCBIfam" id="TIGR03426">
    <property type="entry name" value="shape_MreD"/>
    <property type="match status" value="1"/>
</dbReference>
<feature type="transmembrane region" description="Helical" evidence="8">
    <location>
        <begin position="129"/>
        <end position="150"/>
    </location>
</feature>
<name>A0A7R7ELV4_9FIRM</name>
<sequence length="168" mass="19327">MKRLITIAIVVLLCFILQSTVFQVLALANVVPNLLLIVTVAVGYMRGRTEGIFVGFVSGLLVDMVYGDIIGICAFIYMLVGFLNGYCKKIYYRDEITVPIILVCISDFSYNFLYYVFRFLLRGRLDLFYYIRRIMLPELVYTALVAIFLYKALHSINGWLEQSEVEEV</sequence>
<evidence type="ECO:0000256" key="6">
    <source>
        <dbReference type="ARBA" id="ARBA00022989"/>
    </source>
</evidence>
<dbReference type="AlphaFoldDB" id="A0A7R7ELV4"/>
<proteinExistence type="inferred from homology"/>
<evidence type="ECO:0000256" key="1">
    <source>
        <dbReference type="ARBA" id="ARBA00004651"/>
    </source>
</evidence>
<evidence type="ECO:0008006" key="11">
    <source>
        <dbReference type="Google" id="ProtNLM"/>
    </source>
</evidence>
<gene>
    <name evidence="9" type="ORF">bsdtb5_25040</name>
</gene>
<feature type="transmembrane region" description="Helical" evidence="8">
    <location>
        <begin position="96"/>
        <end position="117"/>
    </location>
</feature>
<dbReference type="Gene3D" id="1.10.1760.20">
    <property type="match status" value="1"/>
</dbReference>
<protein>
    <recommendedName>
        <fullName evidence="11">Rod shape-determining protein MreD</fullName>
    </recommendedName>
</protein>
<dbReference type="PIRSF" id="PIRSF037497">
    <property type="entry name" value="MreD_Clostridium/Treponema_prd"/>
    <property type="match status" value="1"/>
</dbReference>
<evidence type="ECO:0000313" key="10">
    <source>
        <dbReference type="Proteomes" id="UP000595897"/>
    </source>
</evidence>
<dbReference type="GO" id="GO:0008360">
    <property type="term" value="P:regulation of cell shape"/>
    <property type="evidence" value="ECO:0007669"/>
    <property type="project" value="UniProtKB-KW"/>
</dbReference>
<keyword evidence="4 8" id="KW-0812">Transmembrane</keyword>
<reference evidence="9 10" key="1">
    <citation type="submission" date="2020-11" db="EMBL/GenBank/DDBJ databases">
        <title>Draft genome sequencing of a Lachnospiraceae strain isolated from anoxic soil subjected to BSD treatment.</title>
        <authorList>
            <person name="Uek A."/>
            <person name="Tonouchi A."/>
        </authorList>
    </citation>
    <scope>NUCLEOTIDE SEQUENCE [LARGE SCALE GENOMIC DNA]</scope>
    <source>
        <strain evidence="9 10">TB5</strain>
    </source>
</reference>
<dbReference type="Proteomes" id="UP000595897">
    <property type="component" value="Chromosome"/>
</dbReference>
<keyword evidence="5" id="KW-0133">Cell shape</keyword>